<dbReference type="InterPro" id="IPR036640">
    <property type="entry name" value="ABC1_TM_sf"/>
</dbReference>
<dbReference type="Gene3D" id="1.20.1560.10">
    <property type="entry name" value="ABC transporter type 1, transmembrane domain"/>
    <property type="match status" value="1"/>
</dbReference>
<dbReference type="CDD" id="cd18544">
    <property type="entry name" value="ABC_6TM_TmrA_like"/>
    <property type="match status" value="1"/>
</dbReference>
<dbReference type="InterPro" id="IPR003593">
    <property type="entry name" value="AAA+_ATPase"/>
</dbReference>
<dbReference type="PANTHER" id="PTHR43394:SF1">
    <property type="entry name" value="ATP-BINDING CASSETTE SUB-FAMILY B MEMBER 10, MITOCHONDRIAL"/>
    <property type="match status" value="1"/>
</dbReference>
<feature type="transmembrane region" description="Helical" evidence="8">
    <location>
        <begin position="65"/>
        <end position="89"/>
    </location>
</feature>
<keyword evidence="3 8" id="KW-0812">Transmembrane</keyword>
<feature type="transmembrane region" description="Helical" evidence="8">
    <location>
        <begin position="168"/>
        <end position="186"/>
    </location>
</feature>
<dbReference type="STRING" id="1382798.PK35_15090"/>
<evidence type="ECO:0000256" key="6">
    <source>
        <dbReference type="ARBA" id="ARBA00022989"/>
    </source>
</evidence>
<evidence type="ECO:0000259" key="10">
    <source>
        <dbReference type="PROSITE" id="PS50929"/>
    </source>
</evidence>
<feature type="domain" description="ABC transporter" evidence="9">
    <location>
        <begin position="345"/>
        <end position="579"/>
    </location>
</feature>
<comment type="caution">
    <text evidence="11">The sequence shown here is derived from an EMBL/GenBank/DDBJ whole genome shotgun (WGS) entry which is preliminary data.</text>
</comment>
<dbReference type="Gene3D" id="3.40.50.300">
    <property type="entry name" value="P-loop containing nucleotide triphosphate hydrolases"/>
    <property type="match status" value="1"/>
</dbReference>
<dbReference type="PROSITE" id="PS50893">
    <property type="entry name" value="ABC_TRANSPORTER_2"/>
    <property type="match status" value="1"/>
</dbReference>
<evidence type="ECO:0000259" key="9">
    <source>
        <dbReference type="PROSITE" id="PS50893"/>
    </source>
</evidence>
<dbReference type="OrthoDB" id="9780296at2"/>
<protein>
    <submittedName>
        <fullName evidence="11">Antibiotic ABC transporter ATP-binding protein</fullName>
    </submittedName>
</protein>
<dbReference type="InterPro" id="IPR039421">
    <property type="entry name" value="Type_1_exporter"/>
</dbReference>
<gene>
    <name evidence="11" type="ORF">PK35_15090</name>
</gene>
<dbReference type="PROSITE" id="PS50929">
    <property type="entry name" value="ABC_TM1F"/>
    <property type="match status" value="1"/>
</dbReference>
<evidence type="ECO:0000256" key="8">
    <source>
        <dbReference type="SAM" id="Phobius"/>
    </source>
</evidence>
<dbReference type="GO" id="GO:0005524">
    <property type="term" value="F:ATP binding"/>
    <property type="evidence" value="ECO:0007669"/>
    <property type="project" value="UniProtKB-KW"/>
</dbReference>
<dbReference type="Proteomes" id="UP000032361">
    <property type="component" value="Unassembled WGS sequence"/>
</dbReference>
<evidence type="ECO:0000313" key="12">
    <source>
        <dbReference type="Proteomes" id="UP000032361"/>
    </source>
</evidence>
<dbReference type="PANTHER" id="PTHR43394">
    <property type="entry name" value="ATP-DEPENDENT PERMEASE MDL1, MITOCHONDRIAL"/>
    <property type="match status" value="1"/>
</dbReference>
<feature type="transmembrane region" description="Helical" evidence="8">
    <location>
        <begin position="281"/>
        <end position="300"/>
    </location>
</feature>
<evidence type="ECO:0000256" key="3">
    <source>
        <dbReference type="ARBA" id="ARBA00022692"/>
    </source>
</evidence>
<dbReference type="Pfam" id="PF00664">
    <property type="entry name" value="ABC_membrane"/>
    <property type="match status" value="1"/>
</dbReference>
<dbReference type="InterPro" id="IPR011527">
    <property type="entry name" value="ABC1_TM_dom"/>
</dbReference>
<evidence type="ECO:0000256" key="7">
    <source>
        <dbReference type="ARBA" id="ARBA00023136"/>
    </source>
</evidence>
<feature type="transmembrane region" description="Helical" evidence="8">
    <location>
        <begin position="246"/>
        <end position="269"/>
    </location>
</feature>
<evidence type="ECO:0000313" key="11">
    <source>
        <dbReference type="EMBL" id="KJD31430.1"/>
    </source>
</evidence>
<dbReference type="AlphaFoldDB" id="A0A0D7VX26"/>
<dbReference type="PROSITE" id="PS00211">
    <property type="entry name" value="ABC_TRANSPORTER_1"/>
    <property type="match status" value="1"/>
</dbReference>
<dbReference type="GO" id="GO:0015421">
    <property type="term" value="F:ABC-type oligopeptide transporter activity"/>
    <property type="evidence" value="ECO:0007669"/>
    <property type="project" value="TreeGrafter"/>
</dbReference>
<dbReference type="InterPro" id="IPR003439">
    <property type="entry name" value="ABC_transporter-like_ATP-bd"/>
</dbReference>
<evidence type="ECO:0000256" key="1">
    <source>
        <dbReference type="ARBA" id="ARBA00004651"/>
    </source>
</evidence>
<evidence type="ECO:0000256" key="2">
    <source>
        <dbReference type="ARBA" id="ARBA00022448"/>
    </source>
</evidence>
<accession>A0A0D7VX26</accession>
<dbReference type="RefSeq" id="WP_044627403.1">
    <property type="nucleotide sequence ID" value="NZ_JTDV01000015.1"/>
</dbReference>
<organism evidence="11 12">
    <name type="scientific">Neotamlana nanhaiensis</name>
    <dbReference type="NCBI Taxonomy" id="1382798"/>
    <lineage>
        <taxon>Bacteria</taxon>
        <taxon>Pseudomonadati</taxon>
        <taxon>Bacteroidota</taxon>
        <taxon>Flavobacteriia</taxon>
        <taxon>Flavobacteriales</taxon>
        <taxon>Flavobacteriaceae</taxon>
        <taxon>Neotamlana</taxon>
    </lineage>
</organism>
<evidence type="ECO:0000256" key="5">
    <source>
        <dbReference type="ARBA" id="ARBA00022840"/>
    </source>
</evidence>
<sequence>MSETKDTFFDFKLFKRLFKFIKPYKLVFFSLIICVVLLAGLSAAIPKLTEFAIDDSMTNKNPKDFVFYVTLMFAALILQTIFQLLFMYYASWLGQNLVKDVRINLFDHLLSFKMKYYDNSSVGVLITRAVTDMERIADIFGQGLFMIFRDLLTMTVVFGVMLYTNVKLSLIVLIMLPVLLYATRIFQKYMKKAFEEVRTEVSNLNSFVQERITGMKILQLFTRETIEHKNFKTINERHKKGWLKTVWYNSFFFPIAELSASITVGLVAWYGGLNVVLSDTVSQGVLVSFIMFIPMLFSPLRQIADKFNTLQMGMVAATRVFKVLDTTSHIDDSGNQIATSLKGDINFNKVHFSYVEDEEVLKGISFNVNAGETIAIVGATGAGKSTIINLLNRFYEIKGGDILVDGTNINQYTLASLRNQIAVVLQDVFLFADTILNNITLNHPEISEETVVEAAKAIGVHEFISSLPNGYHYNVKERGVMLSSGQRQLISFLRAYVTNPSILVLDEATSSVDSYSEQLIQNATDKITKGRTSIVIAHRLATVKKADKIIVMDAGEIVEQGTHDELLKKENGYYKNLYEVQFLQEKVA</sequence>
<evidence type="ECO:0000256" key="4">
    <source>
        <dbReference type="ARBA" id="ARBA00022741"/>
    </source>
</evidence>
<keyword evidence="7 8" id="KW-0472">Membrane</keyword>
<keyword evidence="5 11" id="KW-0067">ATP-binding</keyword>
<keyword evidence="6 8" id="KW-1133">Transmembrane helix</keyword>
<dbReference type="Pfam" id="PF00005">
    <property type="entry name" value="ABC_tran"/>
    <property type="match status" value="1"/>
</dbReference>
<dbReference type="CDD" id="cd03254">
    <property type="entry name" value="ABCC_Glucan_exporter_like"/>
    <property type="match status" value="1"/>
</dbReference>
<dbReference type="GO" id="GO:0016887">
    <property type="term" value="F:ATP hydrolysis activity"/>
    <property type="evidence" value="ECO:0007669"/>
    <property type="project" value="InterPro"/>
</dbReference>
<dbReference type="EMBL" id="JTDV01000015">
    <property type="protein sequence ID" value="KJD31430.1"/>
    <property type="molecule type" value="Genomic_DNA"/>
</dbReference>
<feature type="domain" description="ABC transmembrane type-1" evidence="10">
    <location>
        <begin position="31"/>
        <end position="312"/>
    </location>
</feature>
<comment type="subcellular location">
    <subcellularLocation>
        <location evidence="1">Cell membrane</location>
        <topology evidence="1">Multi-pass membrane protein</topology>
    </subcellularLocation>
</comment>
<dbReference type="SMART" id="SM00382">
    <property type="entry name" value="AAA"/>
    <property type="match status" value="1"/>
</dbReference>
<dbReference type="InterPro" id="IPR017871">
    <property type="entry name" value="ABC_transporter-like_CS"/>
</dbReference>
<keyword evidence="2" id="KW-0813">Transport</keyword>
<reference evidence="11 12" key="1">
    <citation type="journal article" date="2015" name="Antonie Van Leeuwenhoek">
        <title>Tamlana nanhaiensis sp. nov., isolated from surface seawater collected from the South China Sea.</title>
        <authorList>
            <person name="Liu X."/>
            <person name="Lai Q."/>
            <person name="Du Y."/>
            <person name="Li G."/>
            <person name="Sun F."/>
            <person name="Shao Z."/>
        </authorList>
    </citation>
    <scope>NUCLEOTIDE SEQUENCE [LARGE SCALE GENOMIC DNA]</scope>
    <source>
        <strain evidence="11 12">FHC16</strain>
    </source>
</reference>
<dbReference type="SUPFAM" id="SSF90123">
    <property type="entry name" value="ABC transporter transmembrane region"/>
    <property type="match status" value="1"/>
</dbReference>
<keyword evidence="12" id="KW-1185">Reference proteome</keyword>
<dbReference type="GO" id="GO:0005886">
    <property type="term" value="C:plasma membrane"/>
    <property type="evidence" value="ECO:0007669"/>
    <property type="project" value="UniProtKB-SubCell"/>
</dbReference>
<dbReference type="InterPro" id="IPR027417">
    <property type="entry name" value="P-loop_NTPase"/>
</dbReference>
<keyword evidence="4" id="KW-0547">Nucleotide-binding</keyword>
<proteinExistence type="predicted"/>
<name>A0A0D7VX26_9FLAO</name>
<feature type="transmembrane region" description="Helical" evidence="8">
    <location>
        <begin position="26"/>
        <end position="45"/>
    </location>
</feature>
<dbReference type="FunFam" id="3.40.50.300:FF:000287">
    <property type="entry name" value="Multidrug ABC transporter ATP-binding protein"/>
    <property type="match status" value="1"/>
</dbReference>
<dbReference type="PATRIC" id="fig|1382798.3.peg.1583"/>
<dbReference type="SUPFAM" id="SSF52540">
    <property type="entry name" value="P-loop containing nucleoside triphosphate hydrolases"/>
    <property type="match status" value="1"/>
</dbReference>